<dbReference type="Proteomes" id="UP001057291">
    <property type="component" value="Unassembled WGS sequence"/>
</dbReference>
<keyword evidence="3" id="KW-1185">Reference proteome</keyword>
<reference evidence="2" key="1">
    <citation type="journal article" date="2023" name="Int. J. Syst. Evol. Microbiol.">
        <title>Collibacillus ludicampi gen. nov., sp. nov., a new soil bacterium of the family Alicyclobacillaceae.</title>
        <authorList>
            <person name="Jojima T."/>
            <person name="Ioku Y."/>
            <person name="Fukuta Y."/>
            <person name="Shirasaka N."/>
            <person name="Matsumura Y."/>
            <person name="Mori M."/>
        </authorList>
    </citation>
    <scope>NUCLEOTIDE SEQUENCE</scope>
    <source>
        <strain evidence="2">TP075</strain>
    </source>
</reference>
<evidence type="ECO:0000256" key="1">
    <source>
        <dbReference type="SAM" id="MobiDB-lite"/>
    </source>
</evidence>
<feature type="region of interest" description="Disordered" evidence="1">
    <location>
        <begin position="1"/>
        <end position="21"/>
    </location>
</feature>
<dbReference type="EMBL" id="BOQE01000001">
    <property type="protein sequence ID" value="GIM48054.1"/>
    <property type="molecule type" value="Genomic_DNA"/>
</dbReference>
<feature type="compositionally biased region" description="Basic and acidic residues" evidence="1">
    <location>
        <begin position="9"/>
        <end position="21"/>
    </location>
</feature>
<comment type="caution">
    <text evidence="2">The sequence shown here is derived from an EMBL/GenBank/DDBJ whole genome shotgun (WGS) entry which is preliminary data.</text>
</comment>
<organism evidence="2 3">
    <name type="scientific">Collibacillus ludicampi</name>
    <dbReference type="NCBI Taxonomy" id="2771369"/>
    <lineage>
        <taxon>Bacteria</taxon>
        <taxon>Bacillati</taxon>
        <taxon>Bacillota</taxon>
        <taxon>Bacilli</taxon>
        <taxon>Bacillales</taxon>
        <taxon>Alicyclobacillaceae</taxon>
        <taxon>Collibacillus</taxon>
    </lineage>
</organism>
<sequence>MHIHAETTSTEHERQAYARNDDLHRTLAQNDTSTQALIFKIGRKVNDAPDSMGWETTFTH</sequence>
<proteinExistence type="predicted"/>
<accession>A0AAV4LKV3</accession>
<dbReference type="AlphaFoldDB" id="A0AAV4LKV3"/>
<gene>
    <name evidence="2" type="ORF">DNHGIG_36030</name>
</gene>
<protein>
    <submittedName>
        <fullName evidence="2">Uncharacterized protein</fullName>
    </submittedName>
</protein>
<evidence type="ECO:0000313" key="3">
    <source>
        <dbReference type="Proteomes" id="UP001057291"/>
    </source>
</evidence>
<name>A0AAV4LKV3_9BACL</name>
<evidence type="ECO:0000313" key="2">
    <source>
        <dbReference type="EMBL" id="GIM48054.1"/>
    </source>
</evidence>